<dbReference type="Gene3D" id="3.90.1150.180">
    <property type="match status" value="1"/>
</dbReference>
<evidence type="ECO:0000256" key="1">
    <source>
        <dbReference type="ARBA" id="ARBA00001933"/>
    </source>
</evidence>
<evidence type="ECO:0000256" key="6">
    <source>
        <dbReference type="ARBA" id="ARBA00023266"/>
    </source>
</evidence>
<keyword evidence="3" id="KW-0808">Transferase</keyword>
<reference evidence="7" key="1">
    <citation type="submission" date="2020-05" db="EMBL/GenBank/DDBJ databases">
        <authorList>
            <person name="Chiriac C."/>
            <person name="Salcher M."/>
            <person name="Ghai R."/>
            <person name="Kavagutti S V."/>
        </authorList>
    </citation>
    <scope>NUCLEOTIDE SEQUENCE</scope>
</reference>
<sequence>MVNNNAAAVMLVLAALAQDRDVAVSRGESVEIGGGFRIPDVMEQSGARLVDVGTTNRTRLRDYAKAIEHKRNDIALIMKIHPSNFAIEGFTESTTVEQLATLSVPVVSDIGSGLLDNTAPWLQGHTPTIPSWLANEPAAKQVLADGASLVTFSGDKLLGGPQCGIIAGRADLVARCAAHPLMRALRPGSHTLLLLQQVLLSYAARTVCTDVPFWRMVAASVSELRDRAENIVAATGVGSVVDLDSLVGAGSAPGSTIASVGIAIPGDERANLRSHSVPVIARTLGNTTYIDMRSIALTDDHVVVEALSRLQ</sequence>
<dbReference type="SUPFAM" id="SSF53383">
    <property type="entry name" value="PLP-dependent transferases"/>
    <property type="match status" value="1"/>
</dbReference>
<dbReference type="InterPro" id="IPR015424">
    <property type="entry name" value="PyrdxlP-dep_Trfase"/>
</dbReference>
<dbReference type="InterPro" id="IPR018319">
    <property type="entry name" value="SelA-like"/>
</dbReference>
<dbReference type="NCBIfam" id="TIGR00474">
    <property type="entry name" value="selA"/>
    <property type="match status" value="1"/>
</dbReference>
<dbReference type="AlphaFoldDB" id="A0A6J6HS32"/>
<proteinExistence type="inferred from homology"/>
<protein>
    <submittedName>
        <fullName evidence="7">Unannotated protein</fullName>
    </submittedName>
</protein>
<name>A0A6J6HS32_9ZZZZ</name>
<accession>A0A6J6HS32</accession>
<comment type="cofactor">
    <cofactor evidence="1">
        <name>pyridoxal 5'-phosphate</name>
        <dbReference type="ChEBI" id="CHEBI:597326"/>
    </cofactor>
</comment>
<gene>
    <name evidence="7" type="ORF">UFOPK1874_00765</name>
</gene>
<dbReference type="HAMAP" id="MF_00423">
    <property type="entry name" value="SelA"/>
    <property type="match status" value="1"/>
</dbReference>
<evidence type="ECO:0000256" key="2">
    <source>
        <dbReference type="ARBA" id="ARBA00022490"/>
    </source>
</evidence>
<dbReference type="Pfam" id="PF03841">
    <property type="entry name" value="SelA"/>
    <property type="match status" value="1"/>
</dbReference>
<dbReference type="InterPro" id="IPR004534">
    <property type="entry name" value="SelA_trans"/>
</dbReference>
<dbReference type="GO" id="GO:0005737">
    <property type="term" value="C:cytoplasm"/>
    <property type="evidence" value="ECO:0007669"/>
    <property type="project" value="InterPro"/>
</dbReference>
<dbReference type="PANTHER" id="PTHR32328:SF0">
    <property type="entry name" value="L-SERYL-TRNA(SEC) SELENIUM TRANSFERASE"/>
    <property type="match status" value="1"/>
</dbReference>
<dbReference type="GO" id="GO:0004125">
    <property type="term" value="F:L-seryl-tRNA(Sec) selenium transferase activity"/>
    <property type="evidence" value="ECO:0007669"/>
    <property type="project" value="InterPro"/>
</dbReference>
<dbReference type="InterPro" id="IPR015421">
    <property type="entry name" value="PyrdxlP-dep_Trfase_major"/>
</dbReference>
<evidence type="ECO:0000313" key="7">
    <source>
        <dbReference type="EMBL" id="CAB4616821.1"/>
    </source>
</evidence>
<evidence type="ECO:0000256" key="5">
    <source>
        <dbReference type="ARBA" id="ARBA00022917"/>
    </source>
</evidence>
<dbReference type="PANTHER" id="PTHR32328">
    <property type="entry name" value="L-SERYL-TRNA(SEC) SELENIUM TRANSFERASE"/>
    <property type="match status" value="1"/>
</dbReference>
<keyword evidence="2" id="KW-0963">Cytoplasm</keyword>
<dbReference type="GO" id="GO:0001514">
    <property type="term" value="P:selenocysteine incorporation"/>
    <property type="evidence" value="ECO:0007669"/>
    <property type="project" value="InterPro"/>
</dbReference>
<dbReference type="Gene3D" id="3.40.640.10">
    <property type="entry name" value="Type I PLP-dependent aspartate aminotransferase-like (Major domain)"/>
    <property type="match status" value="1"/>
</dbReference>
<evidence type="ECO:0000256" key="3">
    <source>
        <dbReference type="ARBA" id="ARBA00022679"/>
    </source>
</evidence>
<keyword evidence="6" id="KW-0711">Selenium</keyword>
<dbReference type="EMBL" id="CAEZUX010000080">
    <property type="protein sequence ID" value="CAB4616821.1"/>
    <property type="molecule type" value="Genomic_DNA"/>
</dbReference>
<evidence type="ECO:0000256" key="4">
    <source>
        <dbReference type="ARBA" id="ARBA00022898"/>
    </source>
</evidence>
<keyword evidence="4" id="KW-0663">Pyridoxal phosphate</keyword>
<keyword evidence="5" id="KW-0648">Protein biosynthesis</keyword>
<organism evidence="7">
    <name type="scientific">freshwater metagenome</name>
    <dbReference type="NCBI Taxonomy" id="449393"/>
    <lineage>
        <taxon>unclassified sequences</taxon>
        <taxon>metagenomes</taxon>
        <taxon>ecological metagenomes</taxon>
    </lineage>
</organism>